<keyword evidence="4" id="KW-0819">tRNA processing</keyword>
<dbReference type="GO" id="GO:0005737">
    <property type="term" value="C:cytoplasm"/>
    <property type="evidence" value="ECO:0007669"/>
    <property type="project" value="UniProtKB-SubCell"/>
</dbReference>
<evidence type="ECO:0000256" key="5">
    <source>
        <dbReference type="ARBA" id="ARBA00022737"/>
    </source>
</evidence>
<accession>A0ABD2Q0L1</accession>
<reference evidence="8 9" key="1">
    <citation type="submission" date="2024-11" db="EMBL/GenBank/DDBJ databases">
        <title>Adaptive evolution of stress response genes in parasites aligns with host niche diversity.</title>
        <authorList>
            <person name="Hahn C."/>
            <person name="Resl P."/>
        </authorList>
    </citation>
    <scope>NUCLEOTIDE SEQUENCE [LARGE SCALE GENOMIC DNA]</scope>
    <source>
        <strain evidence="8">EGGRZ-B1_66</strain>
        <tissue evidence="8">Body</tissue>
    </source>
</reference>
<comment type="caution">
    <text evidence="8">The sequence shown here is derived from an EMBL/GenBank/DDBJ whole genome shotgun (WGS) entry which is preliminary data.</text>
</comment>
<evidence type="ECO:0000256" key="7">
    <source>
        <dbReference type="ARBA" id="ARBA00040154"/>
    </source>
</evidence>
<keyword evidence="3" id="KW-0853">WD repeat</keyword>
<dbReference type="PANTHER" id="PTHR14344">
    <property type="entry name" value="WD REPEAT PROTEIN"/>
    <property type="match status" value="1"/>
</dbReference>
<organism evidence="8 9">
    <name type="scientific">Cichlidogyrus casuarinus</name>
    <dbReference type="NCBI Taxonomy" id="1844966"/>
    <lineage>
        <taxon>Eukaryota</taxon>
        <taxon>Metazoa</taxon>
        <taxon>Spiralia</taxon>
        <taxon>Lophotrochozoa</taxon>
        <taxon>Platyhelminthes</taxon>
        <taxon>Monogenea</taxon>
        <taxon>Monopisthocotylea</taxon>
        <taxon>Dactylogyridea</taxon>
        <taxon>Ancyrocephalidae</taxon>
        <taxon>Cichlidogyrus</taxon>
    </lineage>
</organism>
<feature type="non-terminal residue" evidence="8">
    <location>
        <position position="582"/>
    </location>
</feature>
<dbReference type="AlphaFoldDB" id="A0ABD2Q0L1"/>
<dbReference type="InterPro" id="IPR001680">
    <property type="entry name" value="WD40_rpt"/>
</dbReference>
<keyword evidence="2" id="KW-0963">Cytoplasm</keyword>
<dbReference type="GO" id="GO:0008033">
    <property type="term" value="P:tRNA processing"/>
    <property type="evidence" value="ECO:0007669"/>
    <property type="project" value="UniProtKB-KW"/>
</dbReference>
<dbReference type="InterPro" id="IPR015943">
    <property type="entry name" value="WD40/YVTN_repeat-like_dom_sf"/>
</dbReference>
<evidence type="ECO:0000313" key="9">
    <source>
        <dbReference type="Proteomes" id="UP001626550"/>
    </source>
</evidence>
<keyword evidence="9" id="KW-1185">Reference proteome</keyword>
<dbReference type="InterPro" id="IPR051973">
    <property type="entry name" value="tRNA_Anticodon_Mtase-Reg"/>
</dbReference>
<comment type="subcellular location">
    <subcellularLocation>
        <location evidence="1">Cytoplasm</location>
    </subcellularLocation>
</comment>
<dbReference type="SMART" id="SM00320">
    <property type="entry name" value="WD40"/>
    <property type="match status" value="4"/>
</dbReference>
<evidence type="ECO:0000256" key="6">
    <source>
        <dbReference type="ARBA" id="ARBA00038255"/>
    </source>
</evidence>
<dbReference type="Proteomes" id="UP001626550">
    <property type="component" value="Unassembled WGS sequence"/>
</dbReference>
<dbReference type="SUPFAM" id="SSF50978">
    <property type="entry name" value="WD40 repeat-like"/>
    <property type="match status" value="1"/>
</dbReference>
<evidence type="ECO:0000256" key="1">
    <source>
        <dbReference type="ARBA" id="ARBA00004496"/>
    </source>
</evidence>
<name>A0ABD2Q0L1_9PLAT</name>
<dbReference type="PANTHER" id="PTHR14344:SF3">
    <property type="entry name" value="WD REPEAT-CONTAINING PROTEIN 6"/>
    <property type="match status" value="1"/>
</dbReference>
<gene>
    <name evidence="8" type="ORF">Ciccas_008682</name>
</gene>
<sequence>MILELAHFFAIEVNGFLTSYSYENSHIAQLSDDKLILSPNLIYTASHLAEGDHTLIAFGTAFGHLKVCQYDLIDGKLLEPMEVGQRKGAVFSIELLLFSENDKRLVAACEDRSISIYRLLANQSSWEPFLNLNSEVFSARIWCVRACPLFGIAAVGEDCKLVYWPDWTEPTKMRVFDTLHHGRNCWSLDFQSSGQSHHIVTGGNDGGVKSIKLTFKSSLTTSGSVKCIDLSPNAENAADFPRHILLITADACIVAMDSGKLFALHLGGSRVQLGSLPFRHYSVSALSNRKLVFGGLEGKLVFFDLNSDGQSTTLHQIQHLSLQSSKIMHLHWLKQDHMLLVSLHESQIAILRRADDHLYQPFCRLQMPTNAWPEENYWTNCATENEEDGLLLVGTRNGTLLLYSLNRLAEGETIGPEWVGAKSHRKEGCASVNWHAEGAVFLSLGRSTPAELRSWAIARGSDGIALQAQDLIRNPAGCTHISRLELHPQRLLLGFRSNFFAVIQDSASLSFAQENLLFLQECGGSKRSWDFHPLGPTFAWINKRTVNFSSSPFRVLGHRLAKISQNPISDLDNHSVAIQEIF</sequence>
<dbReference type="InterPro" id="IPR036322">
    <property type="entry name" value="WD40_repeat_dom_sf"/>
</dbReference>
<protein>
    <recommendedName>
        <fullName evidence="7">tRNA (34-2'-O)-methyltransferase regulator WDR6</fullName>
    </recommendedName>
</protein>
<evidence type="ECO:0000313" key="8">
    <source>
        <dbReference type="EMBL" id="KAL3312727.1"/>
    </source>
</evidence>
<dbReference type="EMBL" id="JBJKFK010001577">
    <property type="protein sequence ID" value="KAL3312727.1"/>
    <property type="molecule type" value="Genomic_DNA"/>
</dbReference>
<dbReference type="Gene3D" id="2.130.10.10">
    <property type="entry name" value="YVTN repeat-like/Quinoprotein amine dehydrogenase"/>
    <property type="match status" value="2"/>
</dbReference>
<keyword evidence="5" id="KW-0677">Repeat</keyword>
<evidence type="ECO:0000256" key="3">
    <source>
        <dbReference type="ARBA" id="ARBA00022574"/>
    </source>
</evidence>
<comment type="similarity">
    <text evidence="6">Belongs to the WD repeat WDR6 family.</text>
</comment>
<evidence type="ECO:0000256" key="2">
    <source>
        <dbReference type="ARBA" id="ARBA00022490"/>
    </source>
</evidence>
<evidence type="ECO:0000256" key="4">
    <source>
        <dbReference type="ARBA" id="ARBA00022694"/>
    </source>
</evidence>
<proteinExistence type="inferred from homology"/>